<evidence type="ECO:0000313" key="1">
    <source>
        <dbReference type="EMBL" id="RZF22736.1"/>
    </source>
</evidence>
<dbReference type="EMBL" id="QDKL01000001">
    <property type="protein sequence ID" value="RZF22736.1"/>
    <property type="molecule type" value="Genomic_DNA"/>
</dbReference>
<proteinExistence type="predicted"/>
<gene>
    <name evidence="1" type="ORF">DAY19_02890</name>
</gene>
<comment type="caution">
    <text evidence="1">The sequence shown here is derived from an EMBL/GenBank/DDBJ whole genome shotgun (WGS) entry which is preliminary data.</text>
</comment>
<dbReference type="RefSeq" id="WP_114705681.1">
    <property type="nucleotide sequence ID" value="NZ_QDKL01000001.1"/>
</dbReference>
<dbReference type="Proteomes" id="UP000443582">
    <property type="component" value="Unassembled WGS sequence"/>
</dbReference>
<protein>
    <recommendedName>
        <fullName evidence="3">ATP-grasp domain-containing protein</fullName>
    </recommendedName>
</protein>
<name>A0ABY0IIF6_9BACT</name>
<evidence type="ECO:0008006" key="3">
    <source>
        <dbReference type="Google" id="ProtNLM"/>
    </source>
</evidence>
<keyword evidence="2" id="KW-1185">Reference proteome</keyword>
<sequence length="303" mass="35211">MRFRVNLDFDAALSRNNKNFKNEKFLKELEYIFFLVNNISNVTLCSQNKYSNKYLSHLHDLGFTIPNIDDNITNYINWWGNLENFEQVKETNSKCALAKWHRPLADKIIRSKEDLEESFPTFYRPDQTFSGIGNKVLNSVKDFERLGFPGVQSRYVKVVKTFGVTYDFKNNDYFIVENFVSDKGEFKGGRLIQINELPISFDLEKYINDIKEHIPEALLNNKIQFDNMIYLENSESKICPIVEINYRRTMGEVIMNVTKVLGDGTLYFGDKTALNSNSLILSPDFVKNICYFNRALGLVKSAK</sequence>
<evidence type="ECO:0000313" key="2">
    <source>
        <dbReference type="Proteomes" id="UP000443582"/>
    </source>
</evidence>
<reference evidence="2" key="1">
    <citation type="journal article" date="2019" name="Int. J. Syst. Evol. Microbiol.">
        <title>Halobacteriovorax valvorus sp. nov., a novel prokaryotic predator isolated from coastal seawater of China.</title>
        <authorList>
            <person name="Chen M.-X."/>
        </authorList>
    </citation>
    <scope>NUCLEOTIDE SEQUENCE [LARGE SCALE GENOMIC DNA]</scope>
    <source>
        <strain evidence="2">BL9</strain>
    </source>
</reference>
<accession>A0ABY0IIF6</accession>
<organism evidence="1 2">
    <name type="scientific">Halobacteriovorax vibrionivorans</name>
    <dbReference type="NCBI Taxonomy" id="2152716"/>
    <lineage>
        <taxon>Bacteria</taxon>
        <taxon>Pseudomonadati</taxon>
        <taxon>Bdellovibrionota</taxon>
        <taxon>Bacteriovoracia</taxon>
        <taxon>Bacteriovoracales</taxon>
        <taxon>Halobacteriovoraceae</taxon>
        <taxon>Halobacteriovorax</taxon>
    </lineage>
</organism>